<reference evidence="8 10" key="1">
    <citation type="journal article" date="2012" name="Nature">
        <title>Algal genomes reveal evolutionary mosaicism and the fate of nucleomorphs.</title>
        <authorList>
            <consortium name="DOE Joint Genome Institute"/>
            <person name="Curtis B.A."/>
            <person name="Tanifuji G."/>
            <person name="Burki F."/>
            <person name="Gruber A."/>
            <person name="Irimia M."/>
            <person name="Maruyama S."/>
            <person name="Arias M.C."/>
            <person name="Ball S.G."/>
            <person name="Gile G.H."/>
            <person name="Hirakawa Y."/>
            <person name="Hopkins J.F."/>
            <person name="Kuo A."/>
            <person name="Rensing S.A."/>
            <person name="Schmutz J."/>
            <person name="Symeonidi A."/>
            <person name="Elias M."/>
            <person name="Eveleigh R.J."/>
            <person name="Herman E.K."/>
            <person name="Klute M.J."/>
            <person name="Nakayama T."/>
            <person name="Obornik M."/>
            <person name="Reyes-Prieto A."/>
            <person name="Armbrust E.V."/>
            <person name="Aves S.J."/>
            <person name="Beiko R.G."/>
            <person name="Coutinho P."/>
            <person name="Dacks J.B."/>
            <person name="Durnford D.G."/>
            <person name="Fast N.M."/>
            <person name="Green B.R."/>
            <person name="Grisdale C.J."/>
            <person name="Hempel F."/>
            <person name="Henrissat B."/>
            <person name="Hoppner M.P."/>
            <person name="Ishida K."/>
            <person name="Kim E."/>
            <person name="Koreny L."/>
            <person name="Kroth P.G."/>
            <person name="Liu Y."/>
            <person name="Malik S.B."/>
            <person name="Maier U.G."/>
            <person name="McRose D."/>
            <person name="Mock T."/>
            <person name="Neilson J.A."/>
            <person name="Onodera N.T."/>
            <person name="Poole A.M."/>
            <person name="Pritham E.J."/>
            <person name="Richards T.A."/>
            <person name="Rocap G."/>
            <person name="Roy S.W."/>
            <person name="Sarai C."/>
            <person name="Schaack S."/>
            <person name="Shirato S."/>
            <person name="Slamovits C.H."/>
            <person name="Spencer D.F."/>
            <person name="Suzuki S."/>
            <person name="Worden A.Z."/>
            <person name="Zauner S."/>
            <person name="Barry K."/>
            <person name="Bell C."/>
            <person name="Bharti A.K."/>
            <person name="Crow J.A."/>
            <person name="Grimwood J."/>
            <person name="Kramer R."/>
            <person name="Lindquist E."/>
            <person name="Lucas S."/>
            <person name="Salamov A."/>
            <person name="McFadden G.I."/>
            <person name="Lane C.E."/>
            <person name="Keeling P.J."/>
            <person name="Gray M.W."/>
            <person name="Grigoriev I.V."/>
            <person name="Archibald J.M."/>
        </authorList>
    </citation>
    <scope>NUCLEOTIDE SEQUENCE</scope>
    <source>
        <strain evidence="8 10">CCMP2712</strain>
    </source>
</reference>
<sequence length="174" mass="19550">IFFENDMKPDLYGPFWLCTTLIFTMAAAGNLGALLSFVPTKENRVKHRFFTYNFSKLTVGTSVLYGYTAIVPVAGWAASKWLMSSPFGLLELVCIYGYSLTIYIPAAIICVAPIEFLRWITILAAFVISLKFITRNVRDVIIRQVDESKALMILVVVGALHAALALFLKIYFYN</sequence>
<feature type="non-terminal residue" evidence="8">
    <location>
        <position position="1"/>
    </location>
</feature>
<proteinExistence type="inferred from homology"/>
<dbReference type="OMA" id="RCSILSW"/>
<evidence type="ECO:0000256" key="6">
    <source>
        <dbReference type="RuleBase" id="RU361264"/>
    </source>
</evidence>
<dbReference type="PANTHER" id="PTHR12822">
    <property type="entry name" value="PROTEIN YIPF"/>
    <property type="match status" value="1"/>
</dbReference>
<reference evidence="10" key="2">
    <citation type="submission" date="2012-11" db="EMBL/GenBank/DDBJ databases">
        <authorList>
            <person name="Kuo A."/>
            <person name="Curtis B.A."/>
            <person name="Tanifuji G."/>
            <person name="Burki F."/>
            <person name="Gruber A."/>
            <person name="Irimia M."/>
            <person name="Maruyama S."/>
            <person name="Arias M.C."/>
            <person name="Ball S.G."/>
            <person name="Gile G.H."/>
            <person name="Hirakawa Y."/>
            <person name="Hopkins J.F."/>
            <person name="Rensing S.A."/>
            <person name="Schmutz J."/>
            <person name="Symeonidi A."/>
            <person name="Elias M."/>
            <person name="Eveleigh R.J."/>
            <person name="Herman E.K."/>
            <person name="Klute M.J."/>
            <person name="Nakayama T."/>
            <person name="Obornik M."/>
            <person name="Reyes-Prieto A."/>
            <person name="Armbrust E.V."/>
            <person name="Aves S.J."/>
            <person name="Beiko R.G."/>
            <person name="Coutinho P."/>
            <person name="Dacks J.B."/>
            <person name="Durnford D.G."/>
            <person name="Fast N.M."/>
            <person name="Green B.R."/>
            <person name="Grisdale C."/>
            <person name="Hempe F."/>
            <person name="Henrissat B."/>
            <person name="Hoppner M.P."/>
            <person name="Ishida K.-I."/>
            <person name="Kim E."/>
            <person name="Koreny L."/>
            <person name="Kroth P.G."/>
            <person name="Liu Y."/>
            <person name="Malik S.-B."/>
            <person name="Maier U.G."/>
            <person name="McRose D."/>
            <person name="Mock T."/>
            <person name="Neilson J.A."/>
            <person name="Onodera N.T."/>
            <person name="Poole A.M."/>
            <person name="Pritham E.J."/>
            <person name="Richards T.A."/>
            <person name="Rocap G."/>
            <person name="Roy S.W."/>
            <person name="Sarai C."/>
            <person name="Schaack S."/>
            <person name="Shirato S."/>
            <person name="Slamovits C.H."/>
            <person name="Spencer D.F."/>
            <person name="Suzuki S."/>
            <person name="Worden A.Z."/>
            <person name="Zauner S."/>
            <person name="Barry K."/>
            <person name="Bell C."/>
            <person name="Bharti A.K."/>
            <person name="Crow J.A."/>
            <person name="Grimwood J."/>
            <person name="Kramer R."/>
            <person name="Lindquist E."/>
            <person name="Lucas S."/>
            <person name="Salamov A."/>
            <person name="McFadden G.I."/>
            <person name="Lane C.E."/>
            <person name="Keeling P.J."/>
            <person name="Gray M.W."/>
            <person name="Grigoriev I.V."/>
            <person name="Archibald J.M."/>
        </authorList>
    </citation>
    <scope>NUCLEOTIDE SEQUENCE</scope>
    <source>
        <strain evidence="10">CCMP2712</strain>
    </source>
</reference>
<comment type="subcellular location">
    <subcellularLocation>
        <location evidence="6">Golgi apparatus membrane</location>
        <topology evidence="6">Multi-pass membrane protein</topology>
    </subcellularLocation>
    <subcellularLocation>
        <location evidence="1">Membrane</location>
        <topology evidence="1">Multi-pass membrane protein</topology>
    </subcellularLocation>
</comment>
<evidence type="ECO:0000256" key="4">
    <source>
        <dbReference type="ARBA" id="ARBA00022989"/>
    </source>
</evidence>
<feature type="domain" description="Yip1" evidence="7">
    <location>
        <begin position="8"/>
        <end position="165"/>
    </location>
</feature>
<dbReference type="HOGENOM" id="CLU_059606_2_3_1"/>
<keyword evidence="3 6" id="KW-0812">Transmembrane</keyword>
<dbReference type="PANTHER" id="PTHR12822:SF2">
    <property type="entry name" value="PROTEIN YIPF"/>
    <property type="match status" value="1"/>
</dbReference>
<dbReference type="Pfam" id="PF04893">
    <property type="entry name" value="Yip1"/>
    <property type="match status" value="1"/>
</dbReference>
<dbReference type="eggNOG" id="KOG3114">
    <property type="taxonomic scope" value="Eukaryota"/>
</dbReference>
<dbReference type="OrthoDB" id="10256463at2759"/>
<feature type="transmembrane region" description="Helical" evidence="6">
    <location>
        <begin position="102"/>
        <end position="130"/>
    </location>
</feature>
<comment type="similarity">
    <text evidence="2 6">Belongs to the YIP1 family.</text>
</comment>
<comment type="caution">
    <text evidence="6">Lacks conserved residue(s) required for the propagation of feature annotation.</text>
</comment>
<evidence type="ECO:0000313" key="10">
    <source>
        <dbReference type="Proteomes" id="UP000011087"/>
    </source>
</evidence>
<evidence type="ECO:0000256" key="5">
    <source>
        <dbReference type="ARBA" id="ARBA00023136"/>
    </source>
</evidence>
<dbReference type="GeneID" id="17288183"/>
<evidence type="ECO:0000259" key="7">
    <source>
        <dbReference type="Pfam" id="PF04893"/>
    </source>
</evidence>
<dbReference type="PaxDb" id="55529-EKX31460"/>
<evidence type="ECO:0000313" key="8">
    <source>
        <dbReference type="EMBL" id="EKX31460.1"/>
    </source>
</evidence>
<feature type="transmembrane region" description="Helical" evidence="6">
    <location>
        <begin position="151"/>
        <end position="172"/>
    </location>
</feature>
<feature type="transmembrane region" description="Helical" evidence="6">
    <location>
        <begin position="59"/>
        <end position="82"/>
    </location>
</feature>
<dbReference type="InterPro" id="IPR006977">
    <property type="entry name" value="Yip1_dom"/>
</dbReference>
<dbReference type="GO" id="GO:0016192">
    <property type="term" value="P:vesicle-mediated transport"/>
    <property type="evidence" value="ECO:0007669"/>
    <property type="project" value="InterPro"/>
</dbReference>
<dbReference type="KEGG" id="gtt:GUITHDRAFT_122348"/>
<dbReference type="EMBL" id="JH993277">
    <property type="protein sequence ID" value="EKX31460.1"/>
    <property type="molecule type" value="Genomic_DNA"/>
</dbReference>
<dbReference type="EnsemblProtists" id="EKX31460">
    <property type="protein sequence ID" value="EKX31460"/>
    <property type="gene ID" value="GUITHDRAFT_122348"/>
</dbReference>
<dbReference type="Proteomes" id="UP000011087">
    <property type="component" value="Unassembled WGS sequence"/>
</dbReference>
<evidence type="ECO:0000256" key="2">
    <source>
        <dbReference type="ARBA" id="ARBA00010596"/>
    </source>
</evidence>
<organism evidence="8">
    <name type="scientific">Guillardia theta (strain CCMP2712)</name>
    <name type="common">Cryptophyte</name>
    <dbReference type="NCBI Taxonomy" id="905079"/>
    <lineage>
        <taxon>Eukaryota</taxon>
        <taxon>Cryptophyceae</taxon>
        <taxon>Pyrenomonadales</taxon>
        <taxon>Geminigeraceae</taxon>
        <taxon>Guillardia</taxon>
    </lineage>
</organism>
<dbReference type="GO" id="GO:0031267">
    <property type="term" value="F:small GTPase binding"/>
    <property type="evidence" value="ECO:0007669"/>
    <property type="project" value="InterPro"/>
</dbReference>
<evidence type="ECO:0000256" key="1">
    <source>
        <dbReference type="ARBA" id="ARBA00004141"/>
    </source>
</evidence>
<dbReference type="AlphaFoldDB" id="L1I6G6"/>
<dbReference type="InterPro" id="IPR039765">
    <property type="entry name" value="Yip5/YIPF1/YIPF2"/>
</dbReference>
<feature type="transmembrane region" description="Helical" evidence="6">
    <location>
        <begin position="14"/>
        <end position="38"/>
    </location>
</feature>
<evidence type="ECO:0000256" key="3">
    <source>
        <dbReference type="ARBA" id="ARBA00022692"/>
    </source>
</evidence>
<dbReference type="GO" id="GO:0000139">
    <property type="term" value="C:Golgi membrane"/>
    <property type="evidence" value="ECO:0007669"/>
    <property type="project" value="UniProtKB-SubCell"/>
</dbReference>
<dbReference type="STRING" id="905079.L1I6G6"/>
<name>L1I6G6_GUITC</name>
<reference evidence="9" key="3">
    <citation type="submission" date="2016-03" db="UniProtKB">
        <authorList>
            <consortium name="EnsemblProtists"/>
        </authorList>
    </citation>
    <scope>IDENTIFICATION</scope>
</reference>
<gene>
    <name evidence="8" type="ORF">GUITHDRAFT_122348</name>
</gene>
<protein>
    <recommendedName>
        <fullName evidence="6">Protein YIPF</fullName>
    </recommendedName>
</protein>
<accession>L1I6G6</accession>
<keyword evidence="4 6" id="KW-1133">Transmembrane helix</keyword>
<keyword evidence="10" id="KW-1185">Reference proteome</keyword>
<dbReference type="RefSeq" id="XP_005818440.1">
    <property type="nucleotide sequence ID" value="XM_005818383.1"/>
</dbReference>
<evidence type="ECO:0000313" key="9">
    <source>
        <dbReference type="EnsemblProtists" id="EKX31460"/>
    </source>
</evidence>
<keyword evidence="5 6" id="KW-0472">Membrane</keyword>